<dbReference type="SMART" id="SM00950">
    <property type="entry name" value="Piwi"/>
    <property type="match status" value="1"/>
</dbReference>
<dbReference type="CDD" id="cd02846">
    <property type="entry name" value="PAZ_argonaute_like"/>
    <property type="match status" value="1"/>
</dbReference>
<dbReference type="EMBL" id="MU006387">
    <property type="protein sequence ID" value="KAF2844344.1"/>
    <property type="molecule type" value="Genomic_DNA"/>
</dbReference>
<evidence type="ECO:0000313" key="4">
    <source>
        <dbReference type="EMBL" id="KAF2844344.1"/>
    </source>
</evidence>
<gene>
    <name evidence="4" type="ORF">T440DRAFT_436585</name>
</gene>
<dbReference type="OrthoDB" id="10252740at2759"/>
<dbReference type="CDD" id="cd04657">
    <property type="entry name" value="Piwi_ago-like"/>
    <property type="match status" value="1"/>
</dbReference>
<dbReference type="Proteomes" id="UP000799423">
    <property type="component" value="Unassembled WGS sequence"/>
</dbReference>
<dbReference type="SUPFAM" id="SSF101690">
    <property type="entry name" value="PAZ domain"/>
    <property type="match status" value="1"/>
</dbReference>
<dbReference type="InterPro" id="IPR036397">
    <property type="entry name" value="RNaseH_sf"/>
</dbReference>
<name>A0A6A7ANN0_9PLEO</name>
<dbReference type="AlphaFoldDB" id="A0A6A7ANN0"/>
<dbReference type="Pfam" id="PF02170">
    <property type="entry name" value="PAZ"/>
    <property type="match status" value="1"/>
</dbReference>
<dbReference type="SMART" id="SM01163">
    <property type="entry name" value="DUF1785"/>
    <property type="match status" value="1"/>
</dbReference>
<dbReference type="PROSITE" id="PS50822">
    <property type="entry name" value="PIWI"/>
    <property type="match status" value="1"/>
</dbReference>
<dbReference type="Pfam" id="PF08699">
    <property type="entry name" value="ArgoL1"/>
    <property type="match status" value="1"/>
</dbReference>
<dbReference type="InterPro" id="IPR045246">
    <property type="entry name" value="Piwi_ago-like"/>
</dbReference>
<dbReference type="InterPro" id="IPR003100">
    <property type="entry name" value="PAZ_dom"/>
</dbReference>
<evidence type="ECO:0000259" key="2">
    <source>
        <dbReference type="PROSITE" id="PS50821"/>
    </source>
</evidence>
<evidence type="ECO:0000256" key="1">
    <source>
        <dbReference type="SAM" id="MobiDB-lite"/>
    </source>
</evidence>
<dbReference type="Gene3D" id="3.40.50.2300">
    <property type="match status" value="1"/>
</dbReference>
<reference evidence="4" key="1">
    <citation type="submission" date="2020-01" db="EMBL/GenBank/DDBJ databases">
        <authorList>
            <consortium name="DOE Joint Genome Institute"/>
            <person name="Haridas S."/>
            <person name="Albert R."/>
            <person name="Binder M."/>
            <person name="Bloem J."/>
            <person name="Labutti K."/>
            <person name="Salamov A."/>
            <person name="Andreopoulos B."/>
            <person name="Baker S.E."/>
            <person name="Barry K."/>
            <person name="Bills G."/>
            <person name="Bluhm B.H."/>
            <person name="Cannon C."/>
            <person name="Castanera R."/>
            <person name="Culley D.E."/>
            <person name="Daum C."/>
            <person name="Ezra D."/>
            <person name="Gonzalez J.B."/>
            <person name="Henrissat B."/>
            <person name="Kuo A."/>
            <person name="Liang C."/>
            <person name="Lipzen A."/>
            <person name="Lutzoni F."/>
            <person name="Magnuson J."/>
            <person name="Mondo S."/>
            <person name="Nolan M."/>
            <person name="Ohm R."/>
            <person name="Pangilinan J."/>
            <person name="Park H.-J."/>
            <person name="Ramirez L."/>
            <person name="Alfaro M."/>
            <person name="Sun H."/>
            <person name="Tritt A."/>
            <person name="Yoshinaga Y."/>
            <person name="Zwiers L.-H."/>
            <person name="Turgeon B.G."/>
            <person name="Goodwin S.B."/>
            <person name="Spatafora J.W."/>
            <person name="Crous P.W."/>
            <person name="Grigoriev I.V."/>
        </authorList>
    </citation>
    <scope>NUCLEOTIDE SEQUENCE</scope>
    <source>
        <strain evidence="4">IPT5</strain>
    </source>
</reference>
<dbReference type="PANTHER" id="PTHR22891">
    <property type="entry name" value="EUKARYOTIC TRANSLATION INITIATION FACTOR 2C"/>
    <property type="match status" value="1"/>
</dbReference>
<dbReference type="InterPro" id="IPR003165">
    <property type="entry name" value="Piwi"/>
</dbReference>
<evidence type="ECO:0000259" key="3">
    <source>
        <dbReference type="PROSITE" id="PS50822"/>
    </source>
</evidence>
<dbReference type="InterPro" id="IPR036085">
    <property type="entry name" value="PAZ_dom_sf"/>
</dbReference>
<feature type="domain" description="Piwi" evidence="3">
    <location>
        <begin position="571"/>
        <end position="895"/>
    </location>
</feature>
<dbReference type="InterPro" id="IPR032474">
    <property type="entry name" value="Argonaute_N"/>
</dbReference>
<evidence type="ECO:0000313" key="5">
    <source>
        <dbReference type="Proteomes" id="UP000799423"/>
    </source>
</evidence>
<dbReference type="Pfam" id="PF16488">
    <property type="entry name" value="ArgoL2"/>
    <property type="match status" value="1"/>
</dbReference>
<dbReference type="InterPro" id="IPR014811">
    <property type="entry name" value="ArgoL1"/>
</dbReference>
<feature type="region of interest" description="Disordered" evidence="1">
    <location>
        <begin position="329"/>
        <end position="351"/>
    </location>
</feature>
<accession>A0A6A7ANN0</accession>
<sequence>MHPVTKKTLDLRSLELTESNPCRPGYGTRGVKVELTANYVELLPPSNMVLHRYDMDIFPEAAGRKRHWIVQLLLQSAEMAPHQSNLATDFRSTLISKTRFKLGQGVIRIQYRSEGEDEPATEATVYNVHVRFTKSLSIGELVNWMNSTSLSRSFPDKEELTQALNIFLNHYAKSSNNLATIGSTKSFSLNQNAAKGDLGAGLEVIRGFFSSVRLATCRVLVNINVSHGAFYHADPLPSLMISYGLRSTVALERFLKLVRVQTTHLKEKRNKANQVIPRTKTIFGLARKDDGHGMVHPPRVRQHGAGAKDVEFWLEGETSSARLLRVEVADSGNTKGKGKGKAQPKSSTSSGSGKYISVFDFFTATYKRVLQNPELPVVNCGNRENPMYLPPEVCVVVSGQPSKAKLDNGQTQQMIRHAVRKPWDNATSIVEQGIQVAGLDGNSNMLLRSFDLKIAPGLIKVSGRVLNSPKVIYKGNNSADPRFGSWNMMNIKFNASGSLGKWSYLMISFPQGRDAFDQRSLTTVMQDFHQCLGRIGVNAPAPLPGQRLQLQHPEDPALSPFLQRAAGALSLLFIILPEVNTSLYKRIKTLADKSYGIHTICSVGSKLAKDRGRDQYIANVALKFNLKLGGINQTVEGKNLGIIDQNKTMVVGIDVTHPSPGSSSHAPSVSAMVASVDRFLGQWPVTLRIQRARQEEVDDLTEMLKSRLDVWKTRGKHTAFPENILVYRDGVSEGQYDMVLSKELAQLRQACVQVYPAPDTKKGLPRFTIIICGKRHKTRFFPTTEKDCDRSGNTKPGTVVDRGVTEARNWDFFLQAHAALQGTAHPCHYYIVHDEIFRQTYAKSVPPPFQNIADMVEDLTHNMCYLFGRATKAVSLCPPAYYADLACERARCYLSNLFDTPTPSAAHSVAGVSPTGGVGPLDAADVQIHPRLKDTMFYI</sequence>
<dbReference type="PROSITE" id="PS50821">
    <property type="entry name" value="PAZ"/>
    <property type="match status" value="1"/>
</dbReference>
<dbReference type="Gene3D" id="3.30.420.10">
    <property type="entry name" value="Ribonuclease H-like superfamily/Ribonuclease H"/>
    <property type="match status" value="1"/>
</dbReference>
<protein>
    <submittedName>
        <fullName evidence="4">RNA interference and gene silencing protein</fullName>
    </submittedName>
</protein>
<keyword evidence="5" id="KW-1185">Reference proteome</keyword>
<organism evidence="4 5">
    <name type="scientific">Plenodomus tracheiphilus IPT5</name>
    <dbReference type="NCBI Taxonomy" id="1408161"/>
    <lineage>
        <taxon>Eukaryota</taxon>
        <taxon>Fungi</taxon>
        <taxon>Dikarya</taxon>
        <taxon>Ascomycota</taxon>
        <taxon>Pezizomycotina</taxon>
        <taxon>Dothideomycetes</taxon>
        <taxon>Pleosporomycetidae</taxon>
        <taxon>Pleosporales</taxon>
        <taxon>Pleosporineae</taxon>
        <taxon>Leptosphaeriaceae</taxon>
        <taxon>Plenodomus</taxon>
    </lineage>
</organism>
<dbReference type="Gene3D" id="2.170.260.10">
    <property type="entry name" value="paz domain"/>
    <property type="match status" value="1"/>
</dbReference>
<proteinExistence type="predicted"/>
<feature type="domain" description="PAZ" evidence="2">
    <location>
        <begin position="308"/>
        <end position="398"/>
    </location>
</feature>
<dbReference type="Pfam" id="PF16486">
    <property type="entry name" value="ArgoN"/>
    <property type="match status" value="1"/>
</dbReference>
<dbReference type="SUPFAM" id="SSF53098">
    <property type="entry name" value="Ribonuclease H-like"/>
    <property type="match status" value="1"/>
</dbReference>
<dbReference type="GO" id="GO:0003723">
    <property type="term" value="F:RNA binding"/>
    <property type="evidence" value="ECO:0007669"/>
    <property type="project" value="InterPro"/>
</dbReference>
<dbReference type="Pfam" id="PF02171">
    <property type="entry name" value="Piwi"/>
    <property type="match status" value="1"/>
</dbReference>
<dbReference type="InterPro" id="IPR032472">
    <property type="entry name" value="ArgoL2"/>
</dbReference>
<dbReference type="InterPro" id="IPR012337">
    <property type="entry name" value="RNaseH-like_sf"/>
</dbReference>